<comment type="catalytic activity">
    <reaction evidence="9">
        <text>ATP + H2O + xenobioticSide 1 = ADP + phosphate + xenobioticSide 2.</text>
        <dbReference type="EC" id="7.6.2.2"/>
    </reaction>
</comment>
<dbReference type="SUPFAM" id="SSF52540">
    <property type="entry name" value="P-loop containing nucleoside triphosphate hydrolases"/>
    <property type="match status" value="1"/>
</dbReference>
<dbReference type="CDD" id="cd18567">
    <property type="entry name" value="ABC_6TM_CvaB_RaxB_like"/>
    <property type="match status" value="1"/>
</dbReference>
<dbReference type="Gene3D" id="3.40.50.300">
    <property type="entry name" value="P-loop containing nucleotide triphosphate hydrolases"/>
    <property type="match status" value="1"/>
</dbReference>
<feature type="transmembrane region" description="Helical" evidence="10">
    <location>
        <begin position="286"/>
        <end position="304"/>
    </location>
</feature>
<evidence type="ECO:0000259" key="13">
    <source>
        <dbReference type="PROSITE" id="PS50990"/>
    </source>
</evidence>
<protein>
    <recommendedName>
        <fullName evidence="3">ABC-type xenobiotic transporter</fullName>
        <ecNumber evidence="3">7.6.2.2</ecNumber>
    </recommendedName>
</protein>
<dbReference type="InterPro" id="IPR039421">
    <property type="entry name" value="Type_1_exporter"/>
</dbReference>
<reference evidence="14" key="1">
    <citation type="submission" date="2021-09" db="EMBL/GenBank/DDBJ databases">
        <title>First case of bloodstream infection caused by Mixta hanseatica sp. nov., a member of the Erwiniaceae family.</title>
        <authorList>
            <person name="Both A."/>
            <person name="Huang J."/>
            <person name="Wenzel P."/>
            <person name="Aepfelbacher M."/>
            <person name="Rohde H."/>
            <person name="Christner M."/>
            <person name="Hentschke M."/>
        </authorList>
    </citation>
    <scope>NUCLEOTIDE SEQUENCE</scope>
    <source>
        <strain evidence="14">X22927</strain>
    </source>
</reference>
<accession>A0ABY4R6C4</accession>
<dbReference type="InterPro" id="IPR017871">
    <property type="entry name" value="ABC_transporter-like_CS"/>
</dbReference>
<evidence type="ECO:0000256" key="1">
    <source>
        <dbReference type="ARBA" id="ARBA00004651"/>
    </source>
</evidence>
<feature type="transmembrane region" description="Helical" evidence="10">
    <location>
        <begin position="408"/>
        <end position="433"/>
    </location>
</feature>
<keyword evidence="8 10" id="KW-0472">Membrane</keyword>
<evidence type="ECO:0000256" key="7">
    <source>
        <dbReference type="ARBA" id="ARBA00022989"/>
    </source>
</evidence>
<keyword evidence="4 10" id="KW-0812">Transmembrane</keyword>
<evidence type="ECO:0000259" key="12">
    <source>
        <dbReference type="PROSITE" id="PS50929"/>
    </source>
</evidence>
<dbReference type="PROSITE" id="PS50929">
    <property type="entry name" value="ABC_TM1F"/>
    <property type="match status" value="1"/>
</dbReference>
<evidence type="ECO:0000313" key="15">
    <source>
        <dbReference type="Proteomes" id="UP001056635"/>
    </source>
</evidence>
<dbReference type="PANTHER" id="PTHR24221">
    <property type="entry name" value="ATP-BINDING CASSETTE SUB-FAMILY B"/>
    <property type="match status" value="1"/>
</dbReference>
<keyword evidence="15" id="KW-1185">Reference proteome</keyword>
<dbReference type="InterPro" id="IPR036640">
    <property type="entry name" value="ABC1_TM_sf"/>
</dbReference>
<dbReference type="RefSeq" id="WP_249891663.1">
    <property type="nucleotide sequence ID" value="NZ_CP082904.1"/>
</dbReference>
<feature type="domain" description="ABC transporter" evidence="11">
    <location>
        <begin position="490"/>
        <end position="710"/>
    </location>
</feature>
<evidence type="ECO:0000313" key="14">
    <source>
        <dbReference type="EMBL" id="UQY42977.1"/>
    </source>
</evidence>
<dbReference type="InterPro" id="IPR003593">
    <property type="entry name" value="AAA+_ATPase"/>
</dbReference>
<evidence type="ECO:0000259" key="11">
    <source>
        <dbReference type="PROSITE" id="PS50893"/>
    </source>
</evidence>
<keyword evidence="7 10" id="KW-1133">Transmembrane helix</keyword>
<feature type="domain" description="Peptidase C39" evidence="13">
    <location>
        <begin position="21"/>
        <end position="140"/>
    </location>
</feature>
<comment type="subcellular location">
    <subcellularLocation>
        <location evidence="1">Cell membrane</location>
        <topology evidence="1">Multi-pass membrane protein</topology>
    </subcellularLocation>
</comment>
<dbReference type="InterPro" id="IPR003439">
    <property type="entry name" value="ABC_transporter-like_ATP-bd"/>
</dbReference>
<dbReference type="PROSITE" id="PS50893">
    <property type="entry name" value="ABC_TRANSPORTER_2"/>
    <property type="match status" value="1"/>
</dbReference>
<dbReference type="Pfam" id="PF00005">
    <property type="entry name" value="ABC_tran"/>
    <property type="match status" value="1"/>
</dbReference>
<keyword evidence="6" id="KW-0067">ATP-binding</keyword>
<dbReference type="EC" id="7.6.2.2" evidence="3"/>
<dbReference type="Gene3D" id="3.90.70.10">
    <property type="entry name" value="Cysteine proteinases"/>
    <property type="match status" value="1"/>
</dbReference>
<dbReference type="PROSITE" id="PS00211">
    <property type="entry name" value="ABC_TRANSPORTER_1"/>
    <property type="match status" value="1"/>
</dbReference>
<dbReference type="EMBL" id="CP082904">
    <property type="protein sequence ID" value="UQY42977.1"/>
    <property type="molecule type" value="Genomic_DNA"/>
</dbReference>
<feature type="transmembrane region" description="Helical" evidence="10">
    <location>
        <begin position="207"/>
        <end position="225"/>
    </location>
</feature>
<comment type="similarity">
    <text evidence="2">Belongs to the ABC transporter superfamily. Drug exporter-2 (TC 3.A.1.117) family.</text>
</comment>
<name>A0ABY4R6C4_9GAMM</name>
<dbReference type="Pfam" id="PF03412">
    <property type="entry name" value="Peptidase_C39"/>
    <property type="match status" value="1"/>
</dbReference>
<organism evidence="14 15">
    <name type="scientific">Mixta hanseatica</name>
    <dbReference type="NCBI Taxonomy" id="2872648"/>
    <lineage>
        <taxon>Bacteria</taxon>
        <taxon>Pseudomonadati</taxon>
        <taxon>Pseudomonadota</taxon>
        <taxon>Gammaproteobacteria</taxon>
        <taxon>Enterobacterales</taxon>
        <taxon>Erwiniaceae</taxon>
        <taxon>Mixta</taxon>
    </lineage>
</organism>
<dbReference type="PROSITE" id="PS50990">
    <property type="entry name" value="PEPTIDASE_C39"/>
    <property type="match status" value="1"/>
</dbReference>
<proteinExistence type="inferred from homology"/>
<evidence type="ECO:0000256" key="6">
    <source>
        <dbReference type="ARBA" id="ARBA00022840"/>
    </source>
</evidence>
<feature type="domain" description="ABC transmembrane type-1" evidence="12">
    <location>
        <begin position="174"/>
        <end position="453"/>
    </location>
</feature>
<keyword evidence="5" id="KW-0547">Nucleotide-binding</keyword>
<dbReference type="Gene3D" id="1.20.1560.10">
    <property type="entry name" value="ABC transporter type 1, transmembrane domain"/>
    <property type="match status" value="1"/>
</dbReference>
<evidence type="ECO:0000256" key="3">
    <source>
        <dbReference type="ARBA" id="ARBA00012191"/>
    </source>
</evidence>
<feature type="transmembrane region" description="Helical" evidence="10">
    <location>
        <begin position="171"/>
        <end position="195"/>
    </location>
</feature>
<dbReference type="SMART" id="SM00382">
    <property type="entry name" value="AAA"/>
    <property type="match status" value="1"/>
</dbReference>
<dbReference type="InterPro" id="IPR011527">
    <property type="entry name" value="ABC1_TM_dom"/>
</dbReference>
<dbReference type="Proteomes" id="UP001056635">
    <property type="component" value="Chromosome"/>
</dbReference>
<dbReference type="InterPro" id="IPR005074">
    <property type="entry name" value="Peptidase_C39"/>
</dbReference>
<gene>
    <name evidence="14" type="ORF">K6958_13800</name>
</gene>
<evidence type="ECO:0000256" key="9">
    <source>
        <dbReference type="ARBA" id="ARBA00034018"/>
    </source>
</evidence>
<dbReference type="SUPFAM" id="SSF90123">
    <property type="entry name" value="ABC transporter transmembrane region"/>
    <property type="match status" value="1"/>
</dbReference>
<evidence type="ECO:0000256" key="5">
    <source>
        <dbReference type="ARBA" id="ARBA00022741"/>
    </source>
</evidence>
<evidence type="ECO:0000256" key="2">
    <source>
        <dbReference type="ARBA" id="ARBA00006526"/>
    </source>
</evidence>
<sequence length="711" mass="80615">MAYSKLNINFNLTRRLPVILQTETSECGLACITMIANYWGCDYNLLDIRRRFLLSYRGTTLKDLVTIAEDLQFTSRPVRIELEQLHHLKCPCILHWNFNHFVVLKKANRRYLIIHDPGVGNCKISFGKCSHHFTGIALELMPKHSFKEEKSRIKVSFSSVMGKITGLKKGLLQLVLLGIMLQFCTLMGPLYLQWIVDEAIVTADRNLIMVLGIGFLLLVFLRTAIEAIRSWLTTILSTQLNFQWAGNVFSHVLKLPLAWFQRRHLGDITSRFNSIQEIQDGLTTKVVTGILDGLLVISTLLMMFLYSARLAIISFFAILLYAGLRWLAFKKQRYATSEFIINRANQESYFLESMRGIQSIRLYGNAEYRHIGWINLLAKEFNANLILERLSISFQAANTLLFNAERIIIIWLAALFILNNEFSVGMLLAFMSYKEQLSERIVSLIDNLCTIAMLKLHVERLADVVFSPPEKHPPYPETFHYDIHKLTTQIKLRNVCFRYSTYEPFILENINLTIPANQSIAITGPSGCGKTTLLKLLLGLLTPTAGVILIGNVPLTRLNVTSLRTIIGSVMQDDHLFSGSIADNICFFAAEPDRERIESCAAMAVIHDEILAMPMGYNTLIGDIGSGLSGGQKQRILLARALYRQPKILALDEATSHLDTGNEQAVNRIISKFNLTKLIVAHRKETIMMANRVLTIEKANIISDYYNERAS</sequence>
<dbReference type="PANTHER" id="PTHR24221:SF606">
    <property type="entry name" value="COLICIN V SECRETION-PROCESSING ATP-BINDING PROTEIN"/>
    <property type="match status" value="1"/>
</dbReference>
<evidence type="ECO:0000256" key="8">
    <source>
        <dbReference type="ARBA" id="ARBA00023136"/>
    </source>
</evidence>
<feature type="transmembrane region" description="Helical" evidence="10">
    <location>
        <begin position="310"/>
        <end position="328"/>
    </location>
</feature>
<evidence type="ECO:0000256" key="10">
    <source>
        <dbReference type="SAM" id="Phobius"/>
    </source>
</evidence>
<evidence type="ECO:0000256" key="4">
    <source>
        <dbReference type="ARBA" id="ARBA00022692"/>
    </source>
</evidence>
<dbReference type="Pfam" id="PF00664">
    <property type="entry name" value="ABC_membrane"/>
    <property type="match status" value="1"/>
</dbReference>
<dbReference type="InterPro" id="IPR027417">
    <property type="entry name" value="P-loop_NTPase"/>
</dbReference>